<evidence type="ECO:0000256" key="2">
    <source>
        <dbReference type="ARBA" id="ARBA00022801"/>
    </source>
</evidence>
<gene>
    <name evidence="5" type="ORF">C1SCF055_LOCUS11244</name>
</gene>
<proteinExistence type="predicted"/>
<dbReference type="EMBL" id="CAMXCT030000824">
    <property type="protein sequence ID" value="CAL4770959.1"/>
    <property type="molecule type" value="Genomic_DNA"/>
</dbReference>
<feature type="domain" description="Sulfatase N-terminal" evidence="4">
    <location>
        <begin position="48"/>
        <end position="427"/>
    </location>
</feature>
<dbReference type="Proteomes" id="UP001152797">
    <property type="component" value="Unassembled WGS sequence"/>
</dbReference>
<keyword evidence="3" id="KW-0732">Signal</keyword>
<feature type="chain" id="PRO_5043272178" evidence="3">
    <location>
        <begin position="19"/>
        <end position="567"/>
    </location>
</feature>
<dbReference type="GO" id="GO:0008484">
    <property type="term" value="F:sulfuric ester hydrolase activity"/>
    <property type="evidence" value="ECO:0007669"/>
    <property type="project" value="TreeGrafter"/>
</dbReference>
<evidence type="ECO:0000313" key="7">
    <source>
        <dbReference type="EMBL" id="CAL4770959.1"/>
    </source>
</evidence>
<evidence type="ECO:0000313" key="6">
    <source>
        <dbReference type="EMBL" id="CAL1137022.1"/>
    </source>
</evidence>
<dbReference type="Pfam" id="PF00884">
    <property type="entry name" value="Sulfatase"/>
    <property type="match status" value="1"/>
</dbReference>
<dbReference type="CDD" id="cd16022">
    <property type="entry name" value="sulfatase_like"/>
    <property type="match status" value="1"/>
</dbReference>
<reference evidence="5" key="1">
    <citation type="submission" date="2022-10" db="EMBL/GenBank/DDBJ databases">
        <authorList>
            <person name="Chen Y."/>
            <person name="Dougan E. K."/>
            <person name="Chan C."/>
            <person name="Rhodes N."/>
            <person name="Thang M."/>
        </authorList>
    </citation>
    <scope>NUCLEOTIDE SEQUENCE</scope>
</reference>
<comment type="caution">
    <text evidence="5">The sequence shown here is derived from an EMBL/GenBank/DDBJ whole genome shotgun (WGS) entry which is preliminary data.</text>
</comment>
<organism evidence="5">
    <name type="scientific">Cladocopium goreaui</name>
    <dbReference type="NCBI Taxonomy" id="2562237"/>
    <lineage>
        <taxon>Eukaryota</taxon>
        <taxon>Sar</taxon>
        <taxon>Alveolata</taxon>
        <taxon>Dinophyceae</taxon>
        <taxon>Suessiales</taxon>
        <taxon>Symbiodiniaceae</taxon>
        <taxon>Cladocopium</taxon>
    </lineage>
</organism>
<dbReference type="SUPFAM" id="SSF53649">
    <property type="entry name" value="Alkaline phosphatase-like"/>
    <property type="match status" value="1"/>
</dbReference>
<protein>
    <submittedName>
        <fullName evidence="7">Choline-sulfatase</fullName>
    </submittedName>
</protein>
<feature type="signal peptide" evidence="3">
    <location>
        <begin position="1"/>
        <end position="18"/>
    </location>
</feature>
<evidence type="ECO:0000313" key="5">
    <source>
        <dbReference type="EMBL" id="CAI3983647.1"/>
    </source>
</evidence>
<dbReference type="PANTHER" id="PTHR45953:SF1">
    <property type="entry name" value="IDURONATE 2-SULFATASE"/>
    <property type="match status" value="1"/>
</dbReference>
<dbReference type="AlphaFoldDB" id="A0A9P1FRC3"/>
<evidence type="ECO:0000256" key="3">
    <source>
        <dbReference type="SAM" id="SignalP"/>
    </source>
</evidence>
<reference evidence="6" key="2">
    <citation type="submission" date="2024-04" db="EMBL/GenBank/DDBJ databases">
        <authorList>
            <person name="Chen Y."/>
            <person name="Shah S."/>
            <person name="Dougan E. K."/>
            <person name="Thang M."/>
            <person name="Chan C."/>
        </authorList>
    </citation>
    <scope>NUCLEOTIDE SEQUENCE [LARGE SCALE GENOMIC DNA]</scope>
</reference>
<dbReference type="EMBL" id="CAMXCT010000824">
    <property type="protein sequence ID" value="CAI3983647.1"/>
    <property type="molecule type" value="Genomic_DNA"/>
</dbReference>
<dbReference type="GO" id="GO:0005737">
    <property type="term" value="C:cytoplasm"/>
    <property type="evidence" value="ECO:0007669"/>
    <property type="project" value="TreeGrafter"/>
</dbReference>
<dbReference type="InterPro" id="IPR000917">
    <property type="entry name" value="Sulfatase_N"/>
</dbReference>
<dbReference type="EMBL" id="CAMXCT020000824">
    <property type="protein sequence ID" value="CAL1137022.1"/>
    <property type="molecule type" value="Genomic_DNA"/>
</dbReference>
<keyword evidence="2" id="KW-0378">Hydrolase</keyword>
<accession>A0A9P1FRC3</accession>
<dbReference type="OrthoDB" id="435622at2759"/>
<evidence type="ECO:0000259" key="4">
    <source>
        <dbReference type="Pfam" id="PF00884"/>
    </source>
</evidence>
<name>A0A9P1FRC3_9DINO</name>
<dbReference type="Gene3D" id="3.40.720.10">
    <property type="entry name" value="Alkaline Phosphatase, subunit A"/>
    <property type="match status" value="1"/>
</dbReference>
<keyword evidence="1" id="KW-0479">Metal-binding</keyword>
<keyword evidence="8" id="KW-1185">Reference proteome</keyword>
<evidence type="ECO:0000313" key="8">
    <source>
        <dbReference type="Proteomes" id="UP001152797"/>
    </source>
</evidence>
<sequence length="567" mass="63310">MKCLGVFLAAYGTSFTLASPESEHSEELGVSPLQLLQSKLDLQRVSRPNLLFLVLDQWRFDWNGHADGPSLPTIDALGKSGVRFTRAYTPSPLCVPARSALAAVREYKDMWIKNNSNSYTGKPQNTPTFMSVLRSVGYTTMLVGKDHLSDGAENLAGARQSVDMDALGVDWFIRAVDKYAFCYGYGEPVDAYSAYLKELDLLQKQCEAYGIFSMGESCRRTQVCDSTSIIECGFRCPKVNGVDHNHSVDTWVRRKAEELLRRHRETFGLEKPWFLQVNFLGPHPPLVPDELWGSARLPEAIDANFTEILVFDLEGNKRYRPHPFKDLVNVTETRQIYAQHLLRIDREIQSILQTLERYEMRRNTVIVVTGDHGDHLGDLGHFSKTSPWEPSVHVPLLVTGPSLPQNVVVDHPVSLIDVPMTFLDLAKAKALDTMQGYSLMPALAGATTTARPAVMFGLNYLEEFAYDIDGAMVSLGRKQFDASAAMFGSDFLKLICCPTGCRKQGGLLLDVSMVTAQVALMNVTSRREDSFEYNILNLGSFRSRSFLSRIRGNPAGDSRKMCHNEGT</sequence>
<dbReference type="GO" id="GO:0046872">
    <property type="term" value="F:metal ion binding"/>
    <property type="evidence" value="ECO:0007669"/>
    <property type="project" value="UniProtKB-KW"/>
</dbReference>
<dbReference type="InterPro" id="IPR017850">
    <property type="entry name" value="Alkaline_phosphatase_core_sf"/>
</dbReference>
<dbReference type="PANTHER" id="PTHR45953">
    <property type="entry name" value="IDURONATE 2-SULFATASE"/>
    <property type="match status" value="1"/>
</dbReference>
<evidence type="ECO:0000256" key="1">
    <source>
        <dbReference type="ARBA" id="ARBA00022723"/>
    </source>
</evidence>